<proteinExistence type="predicted"/>
<accession>A0ABP2X505</accession>
<keyword evidence="1" id="KW-0472">Membrane</keyword>
<sequence length="417" mass="48242">MSGDSISLDGRLRSAWISLSLRSKEHCPLDKLSHHAAAITSIVYSVFSGVFVFLLAYGFSHPLIIFGLVLSLCIVGITSVLALRRFLHELHHPLPSGFRRVLEKNYPRVICDLVFDHALNLKELRALLLCMSSGNFDLLPEECKGRVTAGDFERLHIACHGVQIPDLETLLLRNCPLYFINKFIQLGPRELPEAEHMEPEIYWVNRVGLSDVNLTAFHPCVWLLAHIVSQEEYITLLEHARHSTWNSIQDLVNAICLRMNHSLEGMTEDENFTSLLACLNQAPAAWLLAFCKHGVSWEQLQLFKDVDCDLSLFLHTFDKSRVSGVLMELMLVVSRYIDEENIENFDPKIALLTLTEWMNYYYRDDQRMYGLHKGALQFFNKRSRHMLQQRNLSREHLNYYMLNKDTGDRFLKWIYSE</sequence>
<name>A0ABP2X505_CHLPS</name>
<keyword evidence="3" id="KW-1185">Reference proteome</keyword>
<evidence type="ECO:0000256" key="1">
    <source>
        <dbReference type="SAM" id="Phobius"/>
    </source>
</evidence>
<feature type="transmembrane region" description="Helical" evidence="1">
    <location>
        <begin position="36"/>
        <end position="57"/>
    </location>
</feature>
<dbReference type="InterPro" id="IPR010792">
    <property type="entry name" value="DUF1389"/>
</dbReference>
<evidence type="ECO:0008006" key="4">
    <source>
        <dbReference type="Google" id="ProtNLM"/>
    </source>
</evidence>
<dbReference type="EMBL" id="ATLC01000043">
    <property type="protein sequence ID" value="EPJ29024.1"/>
    <property type="molecule type" value="Genomic_DNA"/>
</dbReference>
<comment type="caution">
    <text evidence="2">The sequence shown here is derived from an EMBL/GenBank/DDBJ whole genome shotgun (WGS) entry which is preliminary data.</text>
</comment>
<keyword evidence="1" id="KW-1133">Transmembrane helix</keyword>
<reference evidence="2 3" key="1">
    <citation type="submission" date="2013-04" db="EMBL/GenBank/DDBJ databases">
        <title>Genome sequence of Chlamydia psittaci 99DC5.</title>
        <authorList>
            <person name="Huot-Creasy H."/>
            <person name="McCracken C.L."/>
            <person name="Humphries M."/>
            <person name="Sachse K."/>
            <person name="Laroucau K."/>
            <person name="Bavoil P."/>
            <person name="Myers G.S."/>
        </authorList>
    </citation>
    <scope>NUCLEOTIDE SEQUENCE [LARGE SCALE GENOMIC DNA]</scope>
    <source>
        <strain evidence="2 3">99DC5</strain>
    </source>
</reference>
<evidence type="ECO:0000313" key="3">
    <source>
        <dbReference type="Proteomes" id="UP000014627"/>
    </source>
</evidence>
<dbReference type="RefSeq" id="WP_015386152.1">
    <property type="nucleotide sequence ID" value="NZ_KE356190.1"/>
</dbReference>
<evidence type="ECO:0000313" key="2">
    <source>
        <dbReference type="EMBL" id="EPJ29024.1"/>
    </source>
</evidence>
<dbReference type="Pfam" id="PF07146">
    <property type="entry name" value="DUF1389"/>
    <property type="match status" value="1"/>
</dbReference>
<keyword evidence="1" id="KW-0812">Transmembrane</keyword>
<dbReference type="Proteomes" id="UP000014627">
    <property type="component" value="Unassembled WGS sequence"/>
</dbReference>
<protein>
    <recommendedName>
        <fullName evidence="4">DUF1389 domain-containing protein</fullName>
    </recommendedName>
</protein>
<gene>
    <name evidence="2" type="ORF">CP99DC5_0013</name>
</gene>
<feature type="transmembrane region" description="Helical" evidence="1">
    <location>
        <begin position="63"/>
        <end position="83"/>
    </location>
</feature>
<organism evidence="2 3">
    <name type="scientific">Chlamydia psittaci 99DC5</name>
    <dbReference type="NCBI Taxonomy" id="1112251"/>
    <lineage>
        <taxon>Bacteria</taxon>
        <taxon>Pseudomonadati</taxon>
        <taxon>Chlamydiota</taxon>
        <taxon>Chlamydiia</taxon>
        <taxon>Chlamydiales</taxon>
        <taxon>Chlamydiaceae</taxon>
        <taxon>Chlamydia/Chlamydophila group</taxon>
        <taxon>Chlamydia</taxon>
    </lineage>
</organism>